<dbReference type="PANTHER" id="PTHR43377:SF6">
    <property type="entry name" value="GFO_IDH_MOCA-LIKE OXIDOREDUCTASE N-TERMINAL DOMAIN-CONTAINING PROTEIN"/>
    <property type="match status" value="1"/>
</dbReference>
<gene>
    <name evidence="3" type="ORF">A6A05_00425</name>
</gene>
<comment type="caution">
    <text evidence="3">The sequence shown here is derived from an EMBL/GenBank/DDBJ whole genome shotgun (WGS) entry which is preliminary data.</text>
</comment>
<dbReference type="PANTHER" id="PTHR43377">
    <property type="entry name" value="BILIVERDIN REDUCTASE A"/>
    <property type="match status" value="1"/>
</dbReference>
<reference evidence="3 4" key="1">
    <citation type="submission" date="2016-04" db="EMBL/GenBank/DDBJ databases">
        <title>Draft genome sequence of freshwater magnetotactic bacteria Magnetospirillum marisnigri SP-1 and Magnetospirillum moscoviense BB-1.</title>
        <authorList>
            <person name="Koziaeva V."/>
            <person name="Dziuba M.V."/>
            <person name="Ivanov T.M."/>
            <person name="Kuznetsov B."/>
            <person name="Grouzdev D.S."/>
        </authorList>
    </citation>
    <scope>NUCLEOTIDE SEQUENCE [LARGE SCALE GENOMIC DNA]</scope>
    <source>
        <strain evidence="3 4">BB-1</strain>
    </source>
</reference>
<dbReference type="EMBL" id="LWQU01000104">
    <property type="protein sequence ID" value="OAN55158.1"/>
    <property type="molecule type" value="Genomic_DNA"/>
</dbReference>
<dbReference type="OrthoDB" id="9800846at2"/>
<dbReference type="InterPro" id="IPR051450">
    <property type="entry name" value="Gfo/Idh/MocA_Oxidoreductases"/>
</dbReference>
<organism evidence="3 4">
    <name type="scientific">Magnetospirillum moscoviense</name>
    <dbReference type="NCBI Taxonomy" id="1437059"/>
    <lineage>
        <taxon>Bacteria</taxon>
        <taxon>Pseudomonadati</taxon>
        <taxon>Pseudomonadota</taxon>
        <taxon>Alphaproteobacteria</taxon>
        <taxon>Rhodospirillales</taxon>
        <taxon>Rhodospirillaceae</taxon>
        <taxon>Magnetospirillum</taxon>
    </lineage>
</organism>
<dbReference type="GO" id="GO:0000166">
    <property type="term" value="F:nucleotide binding"/>
    <property type="evidence" value="ECO:0007669"/>
    <property type="project" value="InterPro"/>
</dbReference>
<dbReference type="InterPro" id="IPR000683">
    <property type="entry name" value="Gfo/Idh/MocA-like_OxRdtase_N"/>
</dbReference>
<feature type="domain" description="GFO/IDH/MocA-like oxidoreductase" evidence="2">
    <location>
        <begin position="135"/>
        <end position="237"/>
    </location>
</feature>
<evidence type="ECO:0000259" key="1">
    <source>
        <dbReference type="Pfam" id="PF01408"/>
    </source>
</evidence>
<dbReference type="AlphaFoldDB" id="A0A178MYY9"/>
<dbReference type="Pfam" id="PF22725">
    <property type="entry name" value="GFO_IDH_MocA_C3"/>
    <property type="match status" value="1"/>
</dbReference>
<dbReference type="Pfam" id="PF14602">
    <property type="entry name" value="Hexapep_2"/>
    <property type="match status" value="1"/>
</dbReference>
<feature type="domain" description="Gfo/Idh/MocA-like oxidoreductase N-terminal" evidence="1">
    <location>
        <begin position="5"/>
        <end position="119"/>
    </location>
</feature>
<accession>A0A178MYY9</accession>
<dbReference type="Proteomes" id="UP000078543">
    <property type="component" value="Unassembled WGS sequence"/>
</dbReference>
<name>A0A178MYY9_9PROT</name>
<dbReference type="Gene3D" id="3.30.360.10">
    <property type="entry name" value="Dihydrodipicolinate Reductase, domain 2"/>
    <property type="match status" value="1"/>
</dbReference>
<dbReference type="InterPro" id="IPR055170">
    <property type="entry name" value="GFO_IDH_MocA-like_dom"/>
</dbReference>
<evidence type="ECO:0000259" key="2">
    <source>
        <dbReference type="Pfam" id="PF22725"/>
    </source>
</evidence>
<dbReference type="Gene3D" id="2.160.10.10">
    <property type="entry name" value="Hexapeptide repeat proteins"/>
    <property type="match status" value="1"/>
</dbReference>
<dbReference type="InterPro" id="IPR011004">
    <property type="entry name" value="Trimer_LpxA-like_sf"/>
</dbReference>
<dbReference type="InterPro" id="IPR001451">
    <property type="entry name" value="Hexapep"/>
</dbReference>
<dbReference type="InterPro" id="IPR036291">
    <property type="entry name" value="NAD(P)-bd_dom_sf"/>
</dbReference>
<sequence length="527" mass="56803">MGHPRLAVIGCGYWGKNLVRNFAALGALEAVSDRDGALAARIAAQYHVRPLTVPEILAEPGIGAVVIATPAETHATLVRETLEAGKHVFVEKPLALSVTDAEALVTLAERAGCVLMVGHLMQYHPAFLALKTLCVENGRLGRLQYIYSNRLNLGKIRTEENTLWSFAPHDISMILSLFPGELEQVTTVGHSYLHRTIADVTTTHLTFKSGQAAHIFVSWLNPFKEQRLVVVGDQGMAVFEDTRPWPEKLKLFPHKVEWHNGVPEASKAESIDIPVEPGEPLTLECTHFLDCAATGARPRTDGAEGLRVLRVLDASQRAMEAGKPVRMAPPPAPASFYAHETAIIDEPAEIGPGSRIWHFSHVLKNSQIGSGCNIGQNVVIGPDVTIGDHCKIQNNVSVYPGVTLEDGVFCGPSMVFTNVHNPRAEIERKHEYRPTLVKRGATIGANATIVCGHTLGRYCFVGAGAVVTRDVPDHTIVAGNPARPIGHVCACGVKLPTPSPEGFACPACGSTYRLDGDTVTLVEMQGS</sequence>
<evidence type="ECO:0000313" key="4">
    <source>
        <dbReference type="Proteomes" id="UP000078543"/>
    </source>
</evidence>
<dbReference type="SUPFAM" id="SSF51161">
    <property type="entry name" value="Trimeric LpxA-like enzymes"/>
    <property type="match status" value="1"/>
</dbReference>
<dbReference type="SUPFAM" id="SSF55347">
    <property type="entry name" value="Glyceraldehyde-3-phosphate dehydrogenase-like, C-terminal domain"/>
    <property type="match status" value="1"/>
</dbReference>
<dbReference type="STRING" id="1437059.A6A05_00425"/>
<proteinExistence type="predicted"/>
<keyword evidence="4" id="KW-1185">Reference proteome</keyword>
<dbReference type="Pfam" id="PF00132">
    <property type="entry name" value="Hexapep"/>
    <property type="match status" value="1"/>
</dbReference>
<dbReference type="Pfam" id="PF01408">
    <property type="entry name" value="GFO_IDH_MocA"/>
    <property type="match status" value="1"/>
</dbReference>
<dbReference type="CDD" id="cd03358">
    <property type="entry name" value="LbH_WxcM_N_like"/>
    <property type="match status" value="1"/>
</dbReference>
<protein>
    <submittedName>
        <fullName evidence="3">Oxidoreductase</fullName>
    </submittedName>
</protein>
<dbReference type="Gene3D" id="3.40.50.720">
    <property type="entry name" value="NAD(P)-binding Rossmann-like Domain"/>
    <property type="match status" value="1"/>
</dbReference>
<evidence type="ECO:0000313" key="3">
    <source>
        <dbReference type="EMBL" id="OAN55158.1"/>
    </source>
</evidence>
<dbReference type="SUPFAM" id="SSF51735">
    <property type="entry name" value="NAD(P)-binding Rossmann-fold domains"/>
    <property type="match status" value="1"/>
</dbReference>